<dbReference type="Pfam" id="PF12146">
    <property type="entry name" value="Hydrolase_4"/>
    <property type="match status" value="1"/>
</dbReference>
<keyword evidence="2" id="KW-0378">Hydrolase</keyword>
<sequence length="289" mass="32532">MRCCFYGSSLSAPTETAVSFVCQDERLTGILHRPAQPAAVGVVIVVGGPQYRIGSHRQFVLLARHLAQHGVAVLRFDYRGMGDASGEQRDFEQVSDDIRCAVDLLMTEQPTVKECILWGLCDGASAATFYAQHDSRVTGLVLLNPWVRTTQTQAQTHLKHYYRQRLMDAEFWRKLFNNRLQLAAVTRSLIEQCKQAFKKPTAGPQLPERVLDSLQLFSGNVLIILSGNDLTAKEFIVVADSSDQWRALLKQARVCQKVLPLADHTFSSKVWRDQVAGWTSEWICLKKIK</sequence>
<dbReference type="SUPFAM" id="SSF53474">
    <property type="entry name" value="alpha/beta-Hydrolases"/>
    <property type="match status" value="1"/>
</dbReference>
<evidence type="ECO:0000313" key="2">
    <source>
        <dbReference type="EMBL" id="TDK65736.1"/>
    </source>
</evidence>
<dbReference type="PANTHER" id="PTHR43265:SF1">
    <property type="entry name" value="ESTERASE ESTD"/>
    <property type="match status" value="1"/>
</dbReference>
<gene>
    <name evidence="2" type="ORF">E2I14_11990</name>
</gene>
<name>A0A4R5W108_9BURK</name>
<dbReference type="PANTHER" id="PTHR43265">
    <property type="entry name" value="ESTERASE ESTD"/>
    <property type="match status" value="1"/>
</dbReference>
<reference evidence="2 3" key="1">
    <citation type="submission" date="2019-03" db="EMBL/GenBank/DDBJ databases">
        <title>Sapientia aquatica gen. nov., sp. nov., isolated from a crater lake.</title>
        <authorList>
            <person name="Felfoldi T."/>
            <person name="Szabo A."/>
            <person name="Toth E."/>
            <person name="Schumann P."/>
            <person name="Keki Z."/>
            <person name="Marialigeti K."/>
            <person name="Mathe I."/>
        </authorList>
    </citation>
    <scope>NUCLEOTIDE SEQUENCE [LARGE SCALE GENOMIC DNA]</scope>
    <source>
        <strain evidence="2 3">SA-152</strain>
    </source>
</reference>
<comment type="caution">
    <text evidence="2">The sequence shown here is derived from an EMBL/GenBank/DDBJ whole genome shotgun (WGS) entry which is preliminary data.</text>
</comment>
<dbReference type="Gene3D" id="3.40.50.1820">
    <property type="entry name" value="alpha/beta hydrolase"/>
    <property type="match status" value="1"/>
</dbReference>
<dbReference type="Proteomes" id="UP000294829">
    <property type="component" value="Unassembled WGS sequence"/>
</dbReference>
<evidence type="ECO:0000259" key="1">
    <source>
        <dbReference type="Pfam" id="PF12146"/>
    </source>
</evidence>
<feature type="domain" description="Serine aminopeptidase S33" evidence="1">
    <location>
        <begin position="56"/>
        <end position="185"/>
    </location>
</feature>
<dbReference type="InterPro" id="IPR029058">
    <property type="entry name" value="AB_hydrolase_fold"/>
</dbReference>
<evidence type="ECO:0000313" key="3">
    <source>
        <dbReference type="Proteomes" id="UP000294829"/>
    </source>
</evidence>
<accession>A0A4R5W108</accession>
<dbReference type="GO" id="GO:0052689">
    <property type="term" value="F:carboxylic ester hydrolase activity"/>
    <property type="evidence" value="ECO:0007669"/>
    <property type="project" value="TreeGrafter"/>
</dbReference>
<dbReference type="InterPro" id="IPR053145">
    <property type="entry name" value="AB_hydrolase_Est10"/>
</dbReference>
<dbReference type="OrthoDB" id="5379975at2"/>
<protein>
    <submittedName>
        <fullName evidence="2">Hydrolase 1, exosortase A system-associated</fullName>
    </submittedName>
</protein>
<dbReference type="EMBL" id="SMYL01000005">
    <property type="protein sequence ID" value="TDK65736.1"/>
    <property type="molecule type" value="Genomic_DNA"/>
</dbReference>
<dbReference type="NCBIfam" id="TIGR03100">
    <property type="entry name" value="hydr1_PEP"/>
    <property type="match status" value="1"/>
</dbReference>
<dbReference type="InterPro" id="IPR022742">
    <property type="entry name" value="Hydrolase_4"/>
</dbReference>
<dbReference type="InterPro" id="IPR017531">
    <property type="entry name" value="Hydrolase-1_PEP"/>
</dbReference>
<keyword evidence="3" id="KW-1185">Reference proteome</keyword>
<proteinExistence type="predicted"/>
<organism evidence="2 3">
    <name type="scientific">Sapientia aquatica</name>
    <dbReference type="NCBI Taxonomy" id="1549640"/>
    <lineage>
        <taxon>Bacteria</taxon>
        <taxon>Pseudomonadati</taxon>
        <taxon>Pseudomonadota</taxon>
        <taxon>Betaproteobacteria</taxon>
        <taxon>Burkholderiales</taxon>
        <taxon>Oxalobacteraceae</taxon>
        <taxon>Sapientia</taxon>
    </lineage>
</organism>
<dbReference type="AlphaFoldDB" id="A0A4R5W108"/>